<accession>A0A0C2FHW6</accession>
<organism evidence="1 2">
    <name type="scientific">Ancylostoma duodenale</name>
    <dbReference type="NCBI Taxonomy" id="51022"/>
    <lineage>
        <taxon>Eukaryota</taxon>
        <taxon>Metazoa</taxon>
        <taxon>Ecdysozoa</taxon>
        <taxon>Nematoda</taxon>
        <taxon>Chromadorea</taxon>
        <taxon>Rhabditida</taxon>
        <taxon>Rhabditina</taxon>
        <taxon>Rhabditomorpha</taxon>
        <taxon>Strongyloidea</taxon>
        <taxon>Ancylostomatidae</taxon>
        <taxon>Ancylostomatinae</taxon>
        <taxon>Ancylostoma</taxon>
    </lineage>
</organism>
<protein>
    <submittedName>
        <fullName evidence="1">Uncharacterized protein</fullName>
    </submittedName>
</protein>
<reference evidence="1 2" key="1">
    <citation type="submission" date="2013-12" db="EMBL/GenBank/DDBJ databases">
        <title>Draft genome of the parsitic nematode Ancylostoma duodenale.</title>
        <authorList>
            <person name="Mitreva M."/>
        </authorList>
    </citation>
    <scope>NUCLEOTIDE SEQUENCE [LARGE SCALE GENOMIC DNA]</scope>
    <source>
        <strain evidence="1 2">Zhejiang</strain>
    </source>
</reference>
<keyword evidence="2" id="KW-1185">Reference proteome</keyword>
<sequence length="28" mass="3306">MSTRGRTRRSLSDSLFPCLPRVLSTRRR</sequence>
<dbReference type="AlphaFoldDB" id="A0A0C2FHW6"/>
<name>A0A0C2FHW6_9BILA</name>
<evidence type="ECO:0000313" key="1">
    <source>
        <dbReference type="EMBL" id="KIH48185.1"/>
    </source>
</evidence>
<gene>
    <name evidence="1" type="ORF">ANCDUO_21749</name>
</gene>
<proteinExistence type="predicted"/>
<dbReference type="EMBL" id="KN761817">
    <property type="protein sequence ID" value="KIH48185.1"/>
    <property type="molecule type" value="Genomic_DNA"/>
</dbReference>
<dbReference type="Proteomes" id="UP000054047">
    <property type="component" value="Unassembled WGS sequence"/>
</dbReference>
<evidence type="ECO:0000313" key="2">
    <source>
        <dbReference type="Proteomes" id="UP000054047"/>
    </source>
</evidence>